<dbReference type="OMA" id="PIRKKYD"/>
<comment type="subcellular location">
    <subcellularLocation>
        <location evidence="1">Nucleus</location>
    </subcellularLocation>
</comment>
<dbReference type="PaxDb" id="4097-A0A1S4BL96"/>
<dbReference type="RefSeq" id="XP_016489602.1">
    <property type="nucleotide sequence ID" value="XM_016634116.1"/>
</dbReference>
<dbReference type="Proteomes" id="UP000790787">
    <property type="component" value="Chromosome 18"/>
</dbReference>
<gene>
    <name evidence="6" type="primary">LOC107809471</name>
</gene>
<dbReference type="GeneID" id="107809471"/>
<dbReference type="OrthoDB" id="885191at2759"/>
<evidence type="ECO:0000313" key="6">
    <source>
        <dbReference type="RefSeq" id="XP_016489602.2"/>
    </source>
</evidence>
<keyword evidence="5" id="KW-1185">Reference proteome</keyword>
<organism evidence="5 6">
    <name type="scientific">Nicotiana tabacum</name>
    <name type="common">Common tobacco</name>
    <dbReference type="NCBI Taxonomy" id="4097"/>
    <lineage>
        <taxon>Eukaryota</taxon>
        <taxon>Viridiplantae</taxon>
        <taxon>Streptophyta</taxon>
        <taxon>Embryophyta</taxon>
        <taxon>Tracheophyta</taxon>
        <taxon>Spermatophyta</taxon>
        <taxon>Magnoliopsida</taxon>
        <taxon>eudicotyledons</taxon>
        <taxon>Gunneridae</taxon>
        <taxon>Pentapetalae</taxon>
        <taxon>asterids</taxon>
        <taxon>lamiids</taxon>
        <taxon>Solanales</taxon>
        <taxon>Solanaceae</taxon>
        <taxon>Nicotianoideae</taxon>
        <taxon>Nicotianeae</taxon>
        <taxon>Nicotiana</taxon>
    </lineage>
</organism>
<evidence type="ECO:0000256" key="4">
    <source>
        <dbReference type="ARBA" id="ARBA00023242"/>
    </source>
</evidence>
<dbReference type="PANTHER" id="PTHR35116:SF2">
    <property type="entry name" value="ATP-DEPENDENT HELICASE FAMILY PROTEIN-RELATED"/>
    <property type="match status" value="1"/>
</dbReference>
<reference evidence="5" key="1">
    <citation type="journal article" date="2014" name="Nat. Commun.">
        <title>The tobacco genome sequence and its comparison with those of tomato and potato.</title>
        <authorList>
            <person name="Sierro N."/>
            <person name="Battey J.N."/>
            <person name="Ouadi S."/>
            <person name="Bakaher N."/>
            <person name="Bovet L."/>
            <person name="Willig A."/>
            <person name="Goepfert S."/>
            <person name="Peitsch M.C."/>
            <person name="Ivanov N.V."/>
        </authorList>
    </citation>
    <scope>NUCLEOTIDE SEQUENCE [LARGE SCALE GENOMIC DNA]</scope>
</reference>
<evidence type="ECO:0000313" key="5">
    <source>
        <dbReference type="Proteomes" id="UP000790787"/>
    </source>
</evidence>
<dbReference type="CDD" id="cd11393">
    <property type="entry name" value="bHLH_AtbHLH_like"/>
    <property type="match status" value="1"/>
</dbReference>
<evidence type="ECO:0000256" key="3">
    <source>
        <dbReference type="ARBA" id="ARBA00023163"/>
    </source>
</evidence>
<reference evidence="6" key="2">
    <citation type="submission" date="2025-08" db="UniProtKB">
        <authorList>
            <consortium name="RefSeq"/>
        </authorList>
    </citation>
    <scope>IDENTIFICATION</scope>
    <source>
        <tissue evidence="6">Leaf</tissue>
    </source>
</reference>
<keyword evidence="4" id="KW-0539">Nucleus</keyword>
<dbReference type="InterPro" id="IPR036638">
    <property type="entry name" value="HLH_DNA-bd_sf"/>
</dbReference>
<dbReference type="PROSITE" id="PS50888">
    <property type="entry name" value="BHLH"/>
    <property type="match status" value="1"/>
</dbReference>
<keyword evidence="2" id="KW-0805">Transcription regulation</keyword>
<dbReference type="GO" id="GO:0046983">
    <property type="term" value="F:protein dimerization activity"/>
    <property type="evidence" value="ECO:0007669"/>
    <property type="project" value="InterPro"/>
</dbReference>
<keyword evidence="3" id="KW-0804">Transcription</keyword>
<evidence type="ECO:0000256" key="2">
    <source>
        <dbReference type="ARBA" id="ARBA00023015"/>
    </source>
</evidence>
<dbReference type="Pfam" id="PF25029">
    <property type="entry name" value="MOM1"/>
    <property type="match status" value="1"/>
</dbReference>
<proteinExistence type="predicted"/>
<sequence>MANDATSGRKNKDNESNNSENKLVGKGSSSRGSGKTDGSTRSSVQETSSKQKALSPASTRKSERLEMRTPSTPPPKRKSVRLEQQNNPTPLKRSERCSPTSRSRCLGRESNSSSTKKEENREKTAKKLTTEFENVSTSKKNAAASVGLKRKTLDGRTYKLLYKKQKKGGTASDHCEDDGIDGEHGSGSPSSLLREEDLVAPEERGILFNEQKSLHIHLKAEIAKLFGVIKVSEVIKHTAEKFLEYIMENHRVSKEPETILQAFQISLSWIAASIAKQKIDKDNIFLLVKQQLQFRCTKEEAYNVYLKLRSLKKIFLQRLDQNAPRYPISSVKSVKEEPYKGSMSQAVVSTPLNVKTDIKDRLLDKGFSGEGSVIPEEKLMDSQREKVFKEVQCRRDRQISMLGQKQQEKIEEFHRIWEKKKEELEKEYRMEIAVLRSIHGQTAATKDRHKALETEFSRKMEEHKCQKDKQLKELEANLSAMRNEGMHNSHYAVDELHLLGSDSGDGMRCSEESLNVSDSNPKTVTPVCGQHVELQCPDNVVSGMHGDVAASDAPASSQDECHVLPVLSTKVLEASVSEEQAEITTTGRTLVTAIEQSDEAGNSGGSGEEIACKVPLLSKEHTGEVASDKRSQDCSLEISEAPLDKVVGHDQISEINNINQELGTENIIPENNSDLPTVDGNQRDEISSIDGNQLTPEESPADLPCLEAVPSSDNACSLRQNSVHLDECSRSSGDNGTHDNNVLLSENQIGIQTELVSGRIINNTSEAMLADSCEQHRTVGDGVPVATPVATHHTHRESASHVERNFIPIPGSSPYAAEPLHQTVSPAGENLVPRASVVSDISVTCNQSILPAVSRVHPQSIADLRASSQNTETAFQVAQSSAELPSQAVSQHKVNVAFFQGSSNTPVHPAHQMATWNSALPFHSDPLHIIWEREHKEREQVTKGHEDMKLHLRAECEKEIEVVAAPIRKKYDLKLQEAEAAYLLKKNELDMNQKKVLMNKALANAFRFKCIDLEITARPVVQQVEPPAYMQHQVWRQHSLRSSPMTGSSSASEQASARACLRSSPISGLSSARLPVGGQQTSVPYLPVADYSIYSGGTSRPTLRSPPAADQQTAAFSHSTAFPTGIVSRPPLISIINPSKGNPRLGGDIRAPAPHLQPFRVPTSTLVSSSSILPNGVQGHPRPVKVAASSSSHPQLSSLRSTSLPLQVLQDEIQPTIVPKLAVNLSNSGSTSLDHGLGGMPAIQNAHLSARELLLDMENRSRANRPNFMLPLSDIGCNIDSVDLSDFHSLGSVQGGSSSAGEATNRVPVRKSQKLGRSQKITDKIAVLQKLVSPTGKAGAASVLHEAYNYIKALQDQIQNLCNMESTSHNNSDYLFHAQNGRGEQIDVQSKGICLVPLSVSLMQKLTGEDVFSENMQS</sequence>
<dbReference type="STRING" id="4097.A0A1S4BL96"/>
<dbReference type="RefSeq" id="XP_016489602.2">
    <property type="nucleotide sequence ID" value="XM_016634116.2"/>
</dbReference>
<dbReference type="Gene3D" id="6.10.250.1310">
    <property type="match status" value="1"/>
</dbReference>
<dbReference type="GO" id="GO:0004386">
    <property type="term" value="F:helicase activity"/>
    <property type="evidence" value="ECO:0007669"/>
    <property type="project" value="UniProtKB-KW"/>
</dbReference>
<dbReference type="GO" id="GO:0031507">
    <property type="term" value="P:heterochromatin formation"/>
    <property type="evidence" value="ECO:0007669"/>
    <property type="project" value="InterPro"/>
</dbReference>
<protein>
    <submittedName>
        <fullName evidence="6">Uncharacterized protein LOC107809471 isoform X1</fullName>
    </submittedName>
</protein>
<dbReference type="InterPro" id="IPR056882">
    <property type="entry name" value="MOM1_dom"/>
</dbReference>
<accession>A0A1S4BL96</accession>
<name>A0A1S4BL96_TOBAC</name>
<dbReference type="InterPro" id="IPR039322">
    <property type="entry name" value="MOM1"/>
</dbReference>
<dbReference type="KEGG" id="nta:107809471"/>
<evidence type="ECO:0000256" key="1">
    <source>
        <dbReference type="ARBA" id="ARBA00004123"/>
    </source>
</evidence>
<dbReference type="GO" id="GO:0005634">
    <property type="term" value="C:nucleus"/>
    <property type="evidence" value="ECO:0007669"/>
    <property type="project" value="UniProtKB-SubCell"/>
</dbReference>
<dbReference type="PANTHER" id="PTHR35116">
    <property type="entry name" value="HELICASE PROTEIN MOM1"/>
    <property type="match status" value="1"/>
</dbReference>
<dbReference type="InterPro" id="IPR011598">
    <property type="entry name" value="bHLH_dom"/>
</dbReference>
<dbReference type="SUPFAM" id="SSF47459">
    <property type="entry name" value="HLH, helix-loop-helix DNA-binding domain"/>
    <property type="match status" value="1"/>
</dbReference>
<dbReference type="InterPro" id="IPR045239">
    <property type="entry name" value="bHLH95_bHLH"/>
</dbReference>